<organism evidence="3 4">
    <name type="scientific">Succinivibrio dextrinosolvens DSM 3072</name>
    <dbReference type="NCBI Taxonomy" id="1123324"/>
    <lineage>
        <taxon>Bacteria</taxon>
        <taxon>Pseudomonadati</taxon>
        <taxon>Pseudomonadota</taxon>
        <taxon>Gammaproteobacteria</taxon>
        <taxon>Aeromonadales</taxon>
        <taxon>Succinivibrionaceae</taxon>
        <taxon>Succinivibrio</taxon>
    </lineage>
</organism>
<dbReference type="Proteomes" id="UP000242432">
    <property type="component" value="Unassembled WGS sequence"/>
</dbReference>
<evidence type="ECO:0000313" key="4">
    <source>
        <dbReference type="Proteomes" id="UP000242432"/>
    </source>
</evidence>
<keyword evidence="4" id="KW-1185">Reference proteome</keyword>
<feature type="transmembrane region" description="Helical" evidence="1">
    <location>
        <begin position="35"/>
        <end position="56"/>
    </location>
</feature>
<evidence type="ECO:0000259" key="2">
    <source>
        <dbReference type="Pfam" id="PF07331"/>
    </source>
</evidence>
<sequence>MKKSDVGVVVFVYAICLFFYIFLQELPPEAQTYPLCLISGLFILNTLFLVLNLIKLKKTGMENDLHSVFEGFLKSQFFTVLAACVIYILGVYYIGFYITSIAYLILIMSFLKVPLKNSVLTVFVLGLVIYFVFTMFLKVPLPVGIVFE</sequence>
<feature type="transmembrane region" description="Helical" evidence="1">
    <location>
        <begin position="118"/>
        <end position="137"/>
    </location>
</feature>
<keyword evidence="1" id="KW-0472">Membrane</keyword>
<evidence type="ECO:0000256" key="1">
    <source>
        <dbReference type="SAM" id="Phobius"/>
    </source>
</evidence>
<feature type="transmembrane region" description="Helical" evidence="1">
    <location>
        <begin position="76"/>
        <end position="106"/>
    </location>
</feature>
<dbReference type="EMBL" id="FUXX01000002">
    <property type="protein sequence ID" value="SKA57149.1"/>
    <property type="molecule type" value="Genomic_DNA"/>
</dbReference>
<evidence type="ECO:0000313" key="3">
    <source>
        <dbReference type="EMBL" id="SKA57149.1"/>
    </source>
</evidence>
<keyword evidence="1" id="KW-0812">Transmembrane</keyword>
<accession>A0A1T4UWQ8</accession>
<dbReference type="AlphaFoldDB" id="A0A1T4UWQ8"/>
<dbReference type="RefSeq" id="WP_159442980.1">
    <property type="nucleotide sequence ID" value="NZ_FUXX01000002.1"/>
</dbReference>
<feature type="transmembrane region" description="Helical" evidence="1">
    <location>
        <begin position="6"/>
        <end position="23"/>
    </location>
</feature>
<protein>
    <submittedName>
        <fullName evidence="3">Tripartite tricarboxylate transporter TctB family protein</fullName>
    </submittedName>
</protein>
<dbReference type="InterPro" id="IPR009936">
    <property type="entry name" value="DUF1468"/>
</dbReference>
<keyword evidence="1" id="KW-1133">Transmembrane helix</keyword>
<feature type="domain" description="DUF1468" evidence="2">
    <location>
        <begin position="7"/>
        <end position="142"/>
    </location>
</feature>
<gene>
    <name evidence="3" type="ORF">SAMN02745213_00142</name>
</gene>
<dbReference type="STRING" id="83771.SAMN02910357_00759"/>
<reference evidence="4" key="1">
    <citation type="submission" date="2017-02" db="EMBL/GenBank/DDBJ databases">
        <authorList>
            <person name="Varghese N."/>
            <person name="Submissions S."/>
        </authorList>
    </citation>
    <scope>NUCLEOTIDE SEQUENCE [LARGE SCALE GENOMIC DNA]</scope>
    <source>
        <strain evidence="4">DSM 3072</strain>
    </source>
</reference>
<name>A0A1T4UWQ8_9GAMM</name>
<dbReference type="Pfam" id="PF07331">
    <property type="entry name" value="TctB"/>
    <property type="match status" value="1"/>
</dbReference>
<proteinExistence type="predicted"/>